<dbReference type="Proteomes" id="UP001281410">
    <property type="component" value="Unassembled WGS sequence"/>
</dbReference>
<dbReference type="AlphaFoldDB" id="A0AAE0AMR4"/>
<reference evidence="2" key="1">
    <citation type="journal article" date="2023" name="Plant J.">
        <title>Genome sequences and population genomics provide insights into the demographic history, inbreeding, and mutation load of two 'living fossil' tree species of Dipteronia.</title>
        <authorList>
            <person name="Feng Y."/>
            <person name="Comes H.P."/>
            <person name="Chen J."/>
            <person name="Zhu S."/>
            <person name="Lu R."/>
            <person name="Zhang X."/>
            <person name="Li P."/>
            <person name="Qiu J."/>
            <person name="Olsen K.M."/>
            <person name="Qiu Y."/>
        </authorList>
    </citation>
    <scope>NUCLEOTIDE SEQUENCE</scope>
    <source>
        <strain evidence="2">NBL</strain>
    </source>
</reference>
<dbReference type="GO" id="GO:0000285">
    <property type="term" value="F:1-phosphatidylinositol-3-phosphate 5-kinase activity"/>
    <property type="evidence" value="ECO:0007669"/>
    <property type="project" value="TreeGrafter"/>
</dbReference>
<protein>
    <submittedName>
        <fullName evidence="2">Uncharacterized protein</fullName>
    </submittedName>
</protein>
<sequence>MKTLMYFEGCPKPLGFTILFRGANGDELKKVKHVVHYGVLAAYHLALETSFLADEGASPPELPMNSPISVALPAKSSSIERSISTVPGFSNPANEKSEGPPRSAEPQRWNSVPISNLTSSTGGDSIVKME</sequence>
<dbReference type="PANTHER" id="PTHR45748:SF7">
    <property type="entry name" value="1-PHOSPHATIDYLINOSITOL 3-PHOSPHATE 5-KINASE-RELATED"/>
    <property type="match status" value="1"/>
</dbReference>
<name>A0AAE0AMR4_9ROSI</name>
<dbReference type="GO" id="GO:0010008">
    <property type="term" value="C:endosome membrane"/>
    <property type="evidence" value="ECO:0007669"/>
    <property type="project" value="TreeGrafter"/>
</dbReference>
<dbReference type="PANTHER" id="PTHR45748">
    <property type="entry name" value="1-PHOSPHATIDYLINOSITOL 3-PHOSPHATE 5-KINASE-RELATED"/>
    <property type="match status" value="1"/>
</dbReference>
<dbReference type="GO" id="GO:0046854">
    <property type="term" value="P:phosphatidylinositol phosphate biosynthetic process"/>
    <property type="evidence" value="ECO:0007669"/>
    <property type="project" value="TreeGrafter"/>
</dbReference>
<proteinExistence type="predicted"/>
<feature type="compositionally biased region" description="Polar residues" evidence="1">
    <location>
        <begin position="83"/>
        <end position="94"/>
    </location>
</feature>
<feature type="compositionally biased region" description="Polar residues" evidence="1">
    <location>
        <begin position="108"/>
        <end position="123"/>
    </location>
</feature>
<comment type="caution">
    <text evidence="2">The sequence shown here is derived from an EMBL/GenBank/DDBJ whole genome shotgun (WGS) entry which is preliminary data.</text>
</comment>
<accession>A0AAE0AMR4</accession>
<organism evidence="2 3">
    <name type="scientific">Dipteronia sinensis</name>
    <dbReference type="NCBI Taxonomy" id="43782"/>
    <lineage>
        <taxon>Eukaryota</taxon>
        <taxon>Viridiplantae</taxon>
        <taxon>Streptophyta</taxon>
        <taxon>Embryophyta</taxon>
        <taxon>Tracheophyta</taxon>
        <taxon>Spermatophyta</taxon>
        <taxon>Magnoliopsida</taxon>
        <taxon>eudicotyledons</taxon>
        <taxon>Gunneridae</taxon>
        <taxon>Pentapetalae</taxon>
        <taxon>rosids</taxon>
        <taxon>malvids</taxon>
        <taxon>Sapindales</taxon>
        <taxon>Sapindaceae</taxon>
        <taxon>Hippocastanoideae</taxon>
        <taxon>Acereae</taxon>
        <taxon>Dipteronia</taxon>
    </lineage>
</organism>
<evidence type="ECO:0000313" key="3">
    <source>
        <dbReference type="Proteomes" id="UP001281410"/>
    </source>
</evidence>
<gene>
    <name evidence="2" type="ORF">Dsin_014565</name>
</gene>
<evidence type="ECO:0000256" key="1">
    <source>
        <dbReference type="SAM" id="MobiDB-lite"/>
    </source>
</evidence>
<dbReference type="EMBL" id="JANJYJ010000004">
    <property type="protein sequence ID" value="KAK3220595.1"/>
    <property type="molecule type" value="Genomic_DNA"/>
</dbReference>
<feature type="region of interest" description="Disordered" evidence="1">
    <location>
        <begin position="83"/>
        <end position="130"/>
    </location>
</feature>
<keyword evidence="3" id="KW-1185">Reference proteome</keyword>
<evidence type="ECO:0000313" key="2">
    <source>
        <dbReference type="EMBL" id="KAK3220595.1"/>
    </source>
</evidence>